<dbReference type="InterPro" id="IPR001029">
    <property type="entry name" value="Flagellin_N"/>
</dbReference>
<evidence type="ECO:0000256" key="1">
    <source>
        <dbReference type="ARBA" id="ARBA00004365"/>
    </source>
</evidence>
<accession>A0A2A9HCW9</accession>
<dbReference type="NCBIfam" id="TIGR02550">
    <property type="entry name" value="flagell_flgL"/>
    <property type="match status" value="1"/>
</dbReference>
<keyword evidence="6" id="KW-0969">Cilium</keyword>
<dbReference type="Pfam" id="PF00700">
    <property type="entry name" value="Flagellin_C"/>
    <property type="match status" value="1"/>
</dbReference>
<sequence>MRLSEQARVHRQVSYLADAAERMDRVQRQLATNRRIDRASDDPSGAALAMQYRKSIAFEAQMRRNLENGTAFLNVTEAALAGATDLLQRARELTVQAANDTLGVNERQSLAAEVNQLIEQLAQIANTSFGGVYIFSGHKTTTPAYAVGGAPPVAITWQGDNGERLRRVSTRDVVPVNIIGNQVFGNLFDRLIQLRDALQSGAPGAQVRPYIADIDSGLERVLNARAEVGARLNRFEATTSRSLDTDTNLQELRAGVEDVDIAETIVRFTAAQNALEAALGAIGRTANLSLLNFLR</sequence>
<proteinExistence type="inferred from homology"/>
<dbReference type="PANTHER" id="PTHR42792">
    <property type="entry name" value="FLAGELLIN"/>
    <property type="match status" value="1"/>
</dbReference>
<evidence type="ECO:0000259" key="4">
    <source>
        <dbReference type="Pfam" id="PF00669"/>
    </source>
</evidence>
<dbReference type="InterPro" id="IPR001492">
    <property type="entry name" value="Flagellin"/>
</dbReference>
<name>A0A2A9HCW9_TEPT2</name>
<dbReference type="AlphaFoldDB" id="A0A2A9HCW9"/>
<keyword evidence="6" id="KW-0966">Cell projection</keyword>
<keyword evidence="3" id="KW-0975">Bacterial flagellum</keyword>
<dbReference type="PANTHER" id="PTHR42792:SF1">
    <property type="entry name" value="FLAGELLAR HOOK-ASSOCIATED PROTEIN 3"/>
    <property type="match status" value="1"/>
</dbReference>
<reference evidence="6 7" key="1">
    <citation type="submission" date="2017-09" db="EMBL/GenBank/DDBJ databases">
        <title>Sequencing the genomes of two abundant thermophiles in Great Basin hot springs: Thermocrinis jamiesonii and novel Chloroflexi Thermoflexus hugenholtzii.</title>
        <authorList>
            <person name="Hedlund B."/>
        </authorList>
    </citation>
    <scope>NUCLEOTIDE SEQUENCE [LARGE SCALE GENOMIC DNA]</scope>
    <source>
        <strain evidence="6 7">G233</strain>
    </source>
</reference>
<keyword evidence="6" id="KW-0282">Flagellum</keyword>
<dbReference type="Gene3D" id="1.20.1330.10">
    <property type="entry name" value="f41 fragment of flagellin, N-terminal domain"/>
    <property type="match status" value="1"/>
</dbReference>
<feature type="domain" description="Flagellin N-terminal" evidence="4">
    <location>
        <begin position="14"/>
        <end position="140"/>
    </location>
</feature>
<dbReference type="RefSeq" id="WP_098503251.1">
    <property type="nucleotide sequence ID" value="NZ_PDJQ01000001.1"/>
</dbReference>
<evidence type="ECO:0000259" key="5">
    <source>
        <dbReference type="Pfam" id="PF00700"/>
    </source>
</evidence>
<dbReference type="EMBL" id="PDJQ01000001">
    <property type="protein sequence ID" value="PFG73814.1"/>
    <property type="molecule type" value="Genomic_DNA"/>
</dbReference>
<protein>
    <submittedName>
        <fullName evidence="6">Flagellar hook-associated protein 3 FlgL</fullName>
    </submittedName>
</protein>
<comment type="caution">
    <text evidence="6">The sequence shown here is derived from an EMBL/GenBank/DDBJ whole genome shotgun (WGS) entry which is preliminary data.</text>
</comment>
<feature type="domain" description="Flagellin C-terminal" evidence="5">
    <location>
        <begin position="213"/>
        <end position="294"/>
    </location>
</feature>
<comment type="similarity">
    <text evidence="2">Belongs to the bacterial flagellin family.</text>
</comment>
<dbReference type="Proteomes" id="UP000223071">
    <property type="component" value="Unassembled WGS sequence"/>
</dbReference>
<dbReference type="GO" id="GO:0071973">
    <property type="term" value="P:bacterial-type flagellum-dependent cell motility"/>
    <property type="evidence" value="ECO:0007669"/>
    <property type="project" value="InterPro"/>
</dbReference>
<evidence type="ECO:0000313" key="6">
    <source>
        <dbReference type="EMBL" id="PFG73814.1"/>
    </source>
</evidence>
<dbReference type="InterPro" id="IPR013384">
    <property type="entry name" value="Flagell_FlgL"/>
</dbReference>
<dbReference type="PRINTS" id="PR00207">
    <property type="entry name" value="FLAGELLIN"/>
</dbReference>
<keyword evidence="7" id="KW-1185">Reference proteome</keyword>
<dbReference type="GO" id="GO:0009424">
    <property type="term" value="C:bacterial-type flagellum hook"/>
    <property type="evidence" value="ECO:0007669"/>
    <property type="project" value="InterPro"/>
</dbReference>
<dbReference type="GO" id="GO:0005198">
    <property type="term" value="F:structural molecule activity"/>
    <property type="evidence" value="ECO:0007669"/>
    <property type="project" value="InterPro"/>
</dbReference>
<dbReference type="Pfam" id="PF00669">
    <property type="entry name" value="Flagellin_N"/>
    <property type="match status" value="1"/>
</dbReference>
<evidence type="ECO:0000313" key="7">
    <source>
        <dbReference type="Proteomes" id="UP000223071"/>
    </source>
</evidence>
<dbReference type="SUPFAM" id="SSF64518">
    <property type="entry name" value="Phase 1 flagellin"/>
    <property type="match status" value="1"/>
</dbReference>
<organism evidence="6 7">
    <name type="scientific">Tepidiforma thermophila (strain KCTC 52669 / CGMCC 1.13589 / G233)</name>
    <dbReference type="NCBI Taxonomy" id="2761530"/>
    <lineage>
        <taxon>Bacteria</taxon>
        <taxon>Bacillati</taxon>
        <taxon>Chloroflexota</taxon>
        <taxon>Tepidiformia</taxon>
        <taxon>Tepidiformales</taxon>
        <taxon>Tepidiformaceae</taxon>
        <taxon>Tepidiforma</taxon>
    </lineage>
</organism>
<gene>
    <name evidence="6" type="ORF">A9A59_1020</name>
</gene>
<comment type="subcellular location">
    <subcellularLocation>
        <location evidence="1">Bacterial flagellum</location>
    </subcellularLocation>
</comment>
<dbReference type="InterPro" id="IPR046358">
    <property type="entry name" value="Flagellin_C"/>
</dbReference>
<evidence type="ECO:0000256" key="2">
    <source>
        <dbReference type="ARBA" id="ARBA00005709"/>
    </source>
</evidence>
<evidence type="ECO:0000256" key="3">
    <source>
        <dbReference type="ARBA" id="ARBA00023143"/>
    </source>
</evidence>